<protein>
    <submittedName>
        <fullName evidence="2">Uncharacterized protein</fullName>
    </submittedName>
</protein>
<evidence type="ECO:0000313" key="3">
    <source>
        <dbReference type="Proteomes" id="UP000187455"/>
    </source>
</evidence>
<sequence length="100" mass="11343">MQGEIKMKTPGKNEREVGNSMDVPIYFLLSNEDLTHPRKSLPVQETIDCKIIDKRSFSIDDPGKIPLRDVFGDDSYSYSNSHQIEKMGPLKPKTPAKGEY</sequence>
<dbReference type="EMBL" id="LSSL01002814">
    <property type="protein sequence ID" value="OLY81071.1"/>
    <property type="molecule type" value="Genomic_DNA"/>
</dbReference>
<comment type="caution">
    <text evidence="2">The sequence shown here is derived from an EMBL/GenBank/DDBJ whole genome shotgun (WGS) entry which is preliminary data.</text>
</comment>
<keyword evidence="3" id="KW-1185">Reference proteome</keyword>
<accession>A0A1R0GW08</accession>
<reference evidence="2 3" key="1">
    <citation type="journal article" date="2016" name="Mol. Biol. Evol.">
        <title>Genome-Wide Survey of Gut Fungi (Harpellales) Reveals the First Horizontally Transferred Ubiquitin Gene from a Mosquito Host.</title>
        <authorList>
            <person name="Wang Y."/>
            <person name="White M.M."/>
            <person name="Kvist S."/>
            <person name="Moncalvo J.M."/>
        </authorList>
    </citation>
    <scope>NUCLEOTIDE SEQUENCE [LARGE SCALE GENOMIC DNA]</scope>
    <source>
        <strain evidence="2 3">ALG-7-W6</strain>
    </source>
</reference>
<gene>
    <name evidence="2" type="ORF">AYI68_g4831</name>
</gene>
<name>A0A1R0GW08_9FUNG</name>
<dbReference type="AlphaFoldDB" id="A0A1R0GW08"/>
<dbReference type="Proteomes" id="UP000187455">
    <property type="component" value="Unassembled WGS sequence"/>
</dbReference>
<evidence type="ECO:0000256" key="1">
    <source>
        <dbReference type="SAM" id="MobiDB-lite"/>
    </source>
</evidence>
<feature type="region of interest" description="Disordered" evidence="1">
    <location>
        <begin position="78"/>
        <end position="100"/>
    </location>
</feature>
<evidence type="ECO:0000313" key="2">
    <source>
        <dbReference type="EMBL" id="OLY81071.1"/>
    </source>
</evidence>
<proteinExistence type="predicted"/>
<organism evidence="2 3">
    <name type="scientific">Smittium mucronatum</name>
    <dbReference type="NCBI Taxonomy" id="133383"/>
    <lineage>
        <taxon>Eukaryota</taxon>
        <taxon>Fungi</taxon>
        <taxon>Fungi incertae sedis</taxon>
        <taxon>Zoopagomycota</taxon>
        <taxon>Kickxellomycotina</taxon>
        <taxon>Harpellomycetes</taxon>
        <taxon>Harpellales</taxon>
        <taxon>Legeriomycetaceae</taxon>
        <taxon>Smittium</taxon>
    </lineage>
</organism>